<dbReference type="RefSeq" id="WP_106511940.1">
    <property type="nucleotide sequence ID" value="NZ_PXYI01000002.1"/>
</dbReference>
<protein>
    <submittedName>
        <fullName evidence="2">Sulfotransferase</fullName>
    </submittedName>
</protein>
<gene>
    <name evidence="2" type="ORF">C7I55_05685</name>
</gene>
<accession>A0A2P7QUZ2</accession>
<proteinExistence type="predicted"/>
<evidence type="ECO:0000256" key="1">
    <source>
        <dbReference type="ARBA" id="ARBA00022679"/>
    </source>
</evidence>
<evidence type="ECO:0000313" key="2">
    <source>
        <dbReference type="EMBL" id="PSJ41774.1"/>
    </source>
</evidence>
<dbReference type="OrthoDB" id="9800698at2"/>
<dbReference type="Pfam" id="PF13432">
    <property type="entry name" value="TPR_16"/>
    <property type="match status" value="3"/>
</dbReference>
<dbReference type="Pfam" id="PF13469">
    <property type="entry name" value="Sulfotransfer_3"/>
    <property type="match status" value="1"/>
</dbReference>
<name>A0A2P7QUZ2_9SPHN</name>
<evidence type="ECO:0000313" key="3">
    <source>
        <dbReference type="Proteomes" id="UP000241167"/>
    </source>
</evidence>
<organism evidence="2 3">
    <name type="scientific">Allosphingosinicella deserti</name>
    <dbReference type="NCBI Taxonomy" id="2116704"/>
    <lineage>
        <taxon>Bacteria</taxon>
        <taxon>Pseudomonadati</taxon>
        <taxon>Pseudomonadota</taxon>
        <taxon>Alphaproteobacteria</taxon>
        <taxon>Sphingomonadales</taxon>
        <taxon>Sphingomonadaceae</taxon>
        <taxon>Allosphingosinicella</taxon>
    </lineage>
</organism>
<keyword evidence="3" id="KW-1185">Reference proteome</keyword>
<reference evidence="2 3" key="1">
    <citation type="submission" date="2018-03" db="EMBL/GenBank/DDBJ databases">
        <title>The draft genome of Sphingosinicella sp. GL-C-18.</title>
        <authorList>
            <person name="Liu L."/>
            <person name="Li L."/>
            <person name="Liang L."/>
            <person name="Zhang X."/>
            <person name="Wang T."/>
        </authorList>
    </citation>
    <scope>NUCLEOTIDE SEQUENCE [LARGE SCALE GENOMIC DNA]</scope>
    <source>
        <strain evidence="2 3">GL-C-18</strain>
    </source>
</reference>
<dbReference type="EMBL" id="PXYI01000002">
    <property type="protein sequence ID" value="PSJ41774.1"/>
    <property type="molecule type" value="Genomic_DNA"/>
</dbReference>
<dbReference type="InterPro" id="IPR026634">
    <property type="entry name" value="TPST-like"/>
</dbReference>
<comment type="caution">
    <text evidence="2">The sequence shown here is derived from an EMBL/GenBank/DDBJ whole genome shotgun (WGS) entry which is preliminary data.</text>
</comment>
<dbReference type="InterPro" id="IPR019734">
    <property type="entry name" value="TPR_rpt"/>
</dbReference>
<dbReference type="PANTHER" id="PTHR12788">
    <property type="entry name" value="PROTEIN-TYROSINE SULFOTRANSFERASE 2"/>
    <property type="match status" value="1"/>
</dbReference>
<dbReference type="GO" id="GO:0008476">
    <property type="term" value="F:protein-tyrosine sulfotransferase activity"/>
    <property type="evidence" value="ECO:0007669"/>
    <property type="project" value="InterPro"/>
</dbReference>
<dbReference type="Gene3D" id="1.25.40.10">
    <property type="entry name" value="Tetratricopeptide repeat domain"/>
    <property type="match status" value="3"/>
</dbReference>
<sequence length="669" mass="73237">MTDNAALDPVTADTLRTAVFAARTGDLGRARQLAESGLSNGGDVVALNAFLGMVCARAGEPDRAIAHLRKAHEGRPQDITIACNLIAALIDAGSLEDAIAVATPGLAMADASHRVGRYRGFLAQSLGRFADAVHAYEQVVAAVPGDFESWNNLGNARRATGDLDGSVAALLRANELDSSAPLRLNLASALIAAGRADEAERVLKRTGIDFPDDAKALTELYVLLKQQGRDDEALQVIGQAIGRDPDDAGLQLKYAIELGQFMRAEEAERAYRRAIAGDPRLNDAYLGLAINYEHTNREEEFAALAELARANGVDAGIVSFIEALALRRAGQWQAALDSLDRVPTLVEPERSAHIRGTLLDRLGRSDDAFAAFSKAARLHAAHPSEPVNRARQLRDNLRREMDALTPEWRANWGAGAPAASRPAPVFLVGFPRSGTTLLDTMLMGHPETQVMEEQPPLTSVNAEIGGFDAVAGMDERAIVAARARYFELAGAHVDLGRGGLIVDKSPLHMNKVPLIHRLFPDARFILALRHPCDVVLSCFMSNFRLNAAMSNFLRLEDTAEFYDLNFAHWERARILLPISAYTVVYEEMIEDREAVLRPLFDFLGLDWRAEVLDHQRTAAARGLITTASYSQVREPIYKRAAGRWLRYRDHLAPVLPTLRPWIDKFGYAL</sequence>
<keyword evidence="1 2" id="KW-0808">Transferase</keyword>
<dbReference type="AlphaFoldDB" id="A0A2P7QUZ2"/>
<dbReference type="Gene3D" id="3.40.50.300">
    <property type="entry name" value="P-loop containing nucleotide triphosphate hydrolases"/>
    <property type="match status" value="1"/>
</dbReference>
<dbReference type="SUPFAM" id="SSF52540">
    <property type="entry name" value="P-loop containing nucleoside triphosphate hydrolases"/>
    <property type="match status" value="1"/>
</dbReference>
<dbReference type="SMART" id="SM00028">
    <property type="entry name" value="TPR"/>
    <property type="match status" value="5"/>
</dbReference>
<dbReference type="InterPro" id="IPR011990">
    <property type="entry name" value="TPR-like_helical_dom_sf"/>
</dbReference>
<dbReference type="SUPFAM" id="SSF48452">
    <property type="entry name" value="TPR-like"/>
    <property type="match status" value="2"/>
</dbReference>
<dbReference type="Proteomes" id="UP000241167">
    <property type="component" value="Unassembled WGS sequence"/>
</dbReference>
<dbReference type="PANTHER" id="PTHR12788:SF10">
    <property type="entry name" value="PROTEIN-TYROSINE SULFOTRANSFERASE"/>
    <property type="match status" value="1"/>
</dbReference>
<dbReference type="InterPro" id="IPR027417">
    <property type="entry name" value="P-loop_NTPase"/>
</dbReference>